<comment type="caution">
    <text evidence="2">The sequence shown here is derived from an EMBL/GenBank/DDBJ whole genome shotgun (WGS) entry which is preliminary data.</text>
</comment>
<name>A0A919N0C5_9ACTN</name>
<keyword evidence="1" id="KW-0472">Membrane</keyword>
<sequence length="143" mass="15771">MSITRVRFRLLMLAAAAGFLAIALAIRAVAAGALNSSGRLEQYSGTALYASMVYVGVLFLWPHRSPLAAGAMTWAWCWTTECFQLTGIPADLSTQSLAARLVLGVQFDPVDLLWYLPGIIPLVVTHELLSRSRHARRKHFERS</sequence>
<keyword evidence="1" id="KW-0812">Transmembrane</keyword>
<proteinExistence type="predicted"/>
<dbReference type="Pfam" id="PF10990">
    <property type="entry name" value="DUF2809"/>
    <property type="match status" value="1"/>
</dbReference>
<evidence type="ECO:0008006" key="4">
    <source>
        <dbReference type="Google" id="ProtNLM"/>
    </source>
</evidence>
<protein>
    <recommendedName>
        <fullName evidence="4">DUF2809 domain-containing protein</fullName>
    </recommendedName>
</protein>
<organism evidence="2 3">
    <name type="scientific">Paractinoplanes rishiriensis</name>
    <dbReference type="NCBI Taxonomy" id="1050105"/>
    <lineage>
        <taxon>Bacteria</taxon>
        <taxon>Bacillati</taxon>
        <taxon>Actinomycetota</taxon>
        <taxon>Actinomycetes</taxon>
        <taxon>Micromonosporales</taxon>
        <taxon>Micromonosporaceae</taxon>
        <taxon>Paractinoplanes</taxon>
    </lineage>
</organism>
<evidence type="ECO:0000256" key="1">
    <source>
        <dbReference type="SAM" id="Phobius"/>
    </source>
</evidence>
<gene>
    <name evidence="2" type="ORF">Ari01nite_98490</name>
</gene>
<dbReference type="EMBL" id="BOMV01000134">
    <property type="protein sequence ID" value="GIF02385.1"/>
    <property type="molecule type" value="Genomic_DNA"/>
</dbReference>
<feature type="transmembrane region" description="Helical" evidence="1">
    <location>
        <begin position="42"/>
        <end position="61"/>
    </location>
</feature>
<keyword evidence="1" id="KW-1133">Transmembrane helix</keyword>
<dbReference type="InterPro" id="IPR021257">
    <property type="entry name" value="DUF2809"/>
</dbReference>
<accession>A0A919N0C5</accession>
<dbReference type="AlphaFoldDB" id="A0A919N0C5"/>
<keyword evidence="3" id="KW-1185">Reference proteome</keyword>
<evidence type="ECO:0000313" key="2">
    <source>
        <dbReference type="EMBL" id="GIF02385.1"/>
    </source>
</evidence>
<reference evidence="2" key="1">
    <citation type="submission" date="2021-01" db="EMBL/GenBank/DDBJ databases">
        <title>Whole genome shotgun sequence of Actinoplanes rishiriensis NBRC 108556.</title>
        <authorList>
            <person name="Komaki H."/>
            <person name="Tamura T."/>
        </authorList>
    </citation>
    <scope>NUCLEOTIDE SEQUENCE</scope>
    <source>
        <strain evidence="2">NBRC 108556</strain>
    </source>
</reference>
<evidence type="ECO:0000313" key="3">
    <source>
        <dbReference type="Proteomes" id="UP000636960"/>
    </source>
</evidence>
<dbReference type="Proteomes" id="UP000636960">
    <property type="component" value="Unassembled WGS sequence"/>
</dbReference>
<dbReference type="RefSeq" id="WP_203791569.1">
    <property type="nucleotide sequence ID" value="NZ_BOMV01000134.1"/>
</dbReference>